<feature type="domain" description="N-acetyltransferase" evidence="3">
    <location>
        <begin position="28"/>
        <end position="189"/>
    </location>
</feature>
<dbReference type="Proteomes" id="UP000192674">
    <property type="component" value="Unassembled WGS sequence"/>
</dbReference>
<keyword evidence="5" id="KW-1185">Reference proteome</keyword>
<keyword evidence="1 4" id="KW-0808">Transferase</keyword>
<dbReference type="AlphaFoldDB" id="A0A1Y5XZY5"/>
<dbReference type="Gene3D" id="3.40.630.30">
    <property type="match status" value="1"/>
</dbReference>
<proteinExistence type="predicted"/>
<accession>A0A1Y5XZY5</accession>
<evidence type="ECO:0000313" key="5">
    <source>
        <dbReference type="Proteomes" id="UP000192674"/>
    </source>
</evidence>
<dbReference type="InterPro" id="IPR050832">
    <property type="entry name" value="Bact_Acetyltransf"/>
</dbReference>
<organism evidence="4 5">
    <name type="scientific">Kibdelosporangium aridum</name>
    <dbReference type="NCBI Taxonomy" id="2030"/>
    <lineage>
        <taxon>Bacteria</taxon>
        <taxon>Bacillati</taxon>
        <taxon>Actinomycetota</taxon>
        <taxon>Actinomycetes</taxon>
        <taxon>Pseudonocardiales</taxon>
        <taxon>Pseudonocardiaceae</taxon>
        <taxon>Kibdelosporangium</taxon>
    </lineage>
</organism>
<keyword evidence="2" id="KW-0012">Acyltransferase</keyword>
<protein>
    <submittedName>
        <fullName evidence="4">Acetyltransferase (GNAT) domain-containing protein</fullName>
    </submittedName>
</protein>
<dbReference type="PANTHER" id="PTHR43877">
    <property type="entry name" value="AMINOALKYLPHOSPHONATE N-ACETYLTRANSFERASE-RELATED-RELATED"/>
    <property type="match status" value="1"/>
</dbReference>
<evidence type="ECO:0000259" key="3">
    <source>
        <dbReference type="PROSITE" id="PS51186"/>
    </source>
</evidence>
<reference evidence="4 5" key="1">
    <citation type="submission" date="2017-04" db="EMBL/GenBank/DDBJ databases">
        <authorList>
            <person name="Afonso C.L."/>
            <person name="Miller P.J."/>
            <person name="Scott M.A."/>
            <person name="Spackman E."/>
            <person name="Goraichik I."/>
            <person name="Dimitrov K.M."/>
            <person name="Suarez D.L."/>
            <person name="Swayne D.E."/>
        </authorList>
    </citation>
    <scope>NUCLEOTIDE SEQUENCE [LARGE SCALE GENOMIC DNA]</scope>
    <source>
        <strain evidence="4 5">DSM 43828</strain>
    </source>
</reference>
<dbReference type="SUPFAM" id="SSF55729">
    <property type="entry name" value="Acyl-CoA N-acyltransferases (Nat)"/>
    <property type="match status" value="1"/>
</dbReference>
<evidence type="ECO:0000313" key="4">
    <source>
        <dbReference type="EMBL" id="SMD22846.1"/>
    </source>
</evidence>
<evidence type="ECO:0000256" key="1">
    <source>
        <dbReference type="ARBA" id="ARBA00022679"/>
    </source>
</evidence>
<gene>
    <name evidence="4" type="ORF">SAMN05661093_07648</name>
</gene>
<sequence>MRALPGDAPSSPANEVAWKAKMRGMTRIEIRPARPDEFEAIAGLRWRWVTERDGLPGAGREEYVRKFAVWAREHAATHRCLVVARGNQVIGMAFLAITARVPSPRVFTRDSGDVQCVYVVPEARNGGLGGLLIDATLRVATELGLERVTVHSSKRAVPAYERHGFAASPHLLQIELRQPGGPNQQHVEV</sequence>
<dbReference type="InterPro" id="IPR000182">
    <property type="entry name" value="GNAT_dom"/>
</dbReference>
<dbReference type="GO" id="GO:0016747">
    <property type="term" value="F:acyltransferase activity, transferring groups other than amino-acyl groups"/>
    <property type="evidence" value="ECO:0007669"/>
    <property type="project" value="InterPro"/>
</dbReference>
<dbReference type="EMBL" id="FWXV01000008">
    <property type="protein sequence ID" value="SMD22846.1"/>
    <property type="molecule type" value="Genomic_DNA"/>
</dbReference>
<dbReference type="Pfam" id="PF00583">
    <property type="entry name" value="Acetyltransf_1"/>
    <property type="match status" value="1"/>
</dbReference>
<evidence type="ECO:0000256" key="2">
    <source>
        <dbReference type="ARBA" id="ARBA00023315"/>
    </source>
</evidence>
<dbReference type="InterPro" id="IPR016181">
    <property type="entry name" value="Acyl_CoA_acyltransferase"/>
</dbReference>
<name>A0A1Y5XZY5_KIBAR</name>
<dbReference type="CDD" id="cd04301">
    <property type="entry name" value="NAT_SF"/>
    <property type="match status" value="1"/>
</dbReference>
<dbReference type="PROSITE" id="PS51186">
    <property type="entry name" value="GNAT"/>
    <property type="match status" value="1"/>
</dbReference>